<dbReference type="PANTHER" id="PTHR43080:SF2">
    <property type="entry name" value="CBS DOMAIN-CONTAINING PROTEIN"/>
    <property type="match status" value="1"/>
</dbReference>
<evidence type="ECO:0000313" key="4">
    <source>
        <dbReference type="EMBL" id="GAC91262.1"/>
    </source>
</evidence>
<dbReference type="Gene3D" id="3.10.580.10">
    <property type="entry name" value="CBS-domain"/>
    <property type="match status" value="1"/>
</dbReference>
<comment type="caution">
    <text evidence="4">The sequence shown here is derived from an EMBL/GenBank/DDBJ whole genome shotgun (WGS) entry which is preliminary data.</text>
</comment>
<dbReference type="PANTHER" id="PTHR43080">
    <property type="entry name" value="CBS DOMAIN-CONTAINING PROTEIN CBSX3, MITOCHONDRIAL"/>
    <property type="match status" value="1"/>
</dbReference>
<evidence type="ECO:0000256" key="2">
    <source>
        <dbReference type="PROSITE-ProRule" id="PRU00703"/>
    </source>
</evidence>
<organism evidence="4 5">
    <name type="scientific">Anoxybacillus flavithermus NBRC 109594</name>
    <dbReference type="NCBI Taxonomy" id="1315967"/>
    <lineage>
        <taxon>Bacteria</taxon>
        <taxon>Bacillati</taxon>
        <taxon>Bacillota</taxon>
        <taxon>Bacilli</taxon>
        <taxon>Bacillales</taxon>
        <taxon>Anoxybacillaceae</taxon>
        <taxon>Anoxybacillus</taxon>
    </lineage>
</organism>
<dbReference type="InterPro" id="IPR051257">
    <property type="entry name" value="Diverse_CBS-Domain"/>
</dbReference>
<dbReference type="Proteomes" id="UP000013057">
    <property type="component" value="Unassembled WGS sequence"/>
</dbReference>
<dbReference type="PROSITE" id="PS51371">
    <property type="entry name" value="CBS"/>
    <property type="match status" value="2"/>
</dbReference>
<dbReference type="AlphaFoldDB" id="R4G6N9"/>
<dbReference type="InterPro" id="IPR046342">
    <property type="entry name" value="CBS_dom_sf"/>
</dbReference>
<protein>
    <recommendedName>
        <fullName evidence="3">CBS domain-containing protein</fullName>
    </recommendedName>
</protein>
<dbReference type="SUPFAM" id="SSF54631">
    <property type="entry name" value="CBS-domain pair"/>
    <property type="match status" value="1"/>
</dbReference>
<evidence type="ECO:0000259" key="3">
    <source>
        <dbReference type="PROSITE" id="PS51371"/>
    </source>
</evidence>
<keyword evidence="1 2" id="KW-0129">CBS domain</keyword>
<gene>
    <name evidence="4" type="ORF">KN10_1698</name>
</gene>
<accession>R4G6N9</accession>
<dbReference type="InterPro" id="IPR000644">
    <property type="entry name" value="CBS_dom"/>
</dbReference>
<feature type="domain" description="CBS" evidence="3">
    <location>
        <begin position="78"/>
        <end position="134"/>
    </location>
</feature>
<feature type="domain" description="CBS" evidence="3">
    <location>
        <begin position="14"/>
        <end position="69"/>
    </location>
</feature>
<name>R4G6N9_9BACL</name>
<evidence type="ECO:0000313" key="5">
    <source>
        <dbReference type="Proteomes" id="UP000013057"/>
    </source>
</evidence>
<proteinExistence type="predicted"/>
<dbReference type="Pfam" id="PF00571">
    <property type="entry name" value="CBS"/>
    <property type="match status" value="2"/>
</dbReference>
<evidence type="ECO:0000256" key="1">
    <source>
        <dbReference type="ARBA" id="ARBA00023122"/>
    </source>
</evidence>
<dbReference type="SMART" id="SM00116">
    <property type="entry name" value="CBS"/>
    <property type="match status" value="2"/>
</dbReference>
<sequence>MKGEMNMPKVKEMMTTEVECCTPLDNMYEAAVKMRDYNVGAIPITDGNRLIGIVTDRDLVIRGIAEKKPGSTAVTEVMSEQLVTISPDASVEEAARLMAKHQIRRLPVVEGDTLVGMMSLGDLAIHEASDEQAGEALSEISQYH</sequence>
<dbReference type="CDD" id="cd04622">
    <property type="entry name" value="CBS_pair_HRP1_like"/>
    <property type="match status" value="1"/>
</dbReference>
<reference evidence="5" key="1">
    <citation type="journal article" date="2013" name="Genome">
        <title>Draft Genome Sequence of a Thermophilic Member of the Bacillaceae, Anoxybacillus flavithermus Strain Kn10, Isolated from the Kan-nawa Hot Spring in Japan.</title>
        <authorList>
            <person name="Matsutani M."/>
            <person name="Shirakihara Y."/>
            <person name="Imada K."/>
            <person name="Yakushi T."/>
            <person name="Matsushita K."/>
        </authorList>
    </citation>
    <scope>NUCLEOTIDE SEQUENCE [LARGE SCALE GENOMIC DNA]</scope>
    <source>
        <strain evidence="5">NBRC 109594</strain>
    </source>
</reference>
<dbReference type="EMBL" id="BARH01000012">
    <property type="protein sequence ID" value="GAC91262.1"/>
    <property type="molecule type" value="Genomic_DNA"/>
</dbReference>